<dbReference type="Gene3D" id="3.20.20.80">
    <property type="entry name" value="Glycosidases"/>
    <property type="match status" value="1"/>
</dbReference>
<gene>
    <name evidence="2" type="ORF">PFICI_02407</name>
</gene>
<keyword evidence="1" id="KW-0732">Signal</keyword>
<dbReference type="HOGENOM" id="CLU_280764_0_0_1"/>
<evidence type="ECO:0000313" key="2">
    <source>
        <dbReference type="EMBL" id="ETS84382.1"/>
    </source>
</evidence>
<dbReference type="Proteomes" id="UP000030651">
    <property type="component" value="Unassembled WGS sequence"/>
</dbReference>
<keyword evidence="3" id="KW-1185">Reference proteome</keyword>
<dbReference type="EMBL" id="KI912110">
    <property type="protein sequence ID" value="ETS84382.1"/>
    <property type="molecule type" value="Genomic_DNA"/>
</dbReference>
<reference evidence="3" key="1">
    <citation type="journal article" date="2015" name="BMC Genomics">
        <title>Genomic and transcriptomic analysis of the endophytic fungus Pestalotiopsis fici reveals its lifestyle and high potential for synthesis of natural products.</title>
        <authorList>
            <person name="Wang X."/>
            <person name="Zhang X."/>
            <person name="Liu L."/>
            <person name="Xiang M."/>
            <person name="Wang W."/>
            <person name="Sun X."/>
            <person name="Che Y."/>
            <person name="Guo L."/>
            <person name="Liu G."/>
            <person name="Guo L."/>
            <person name="Wang C."/>
            <person name="Yin W.B."/>
            <person name="Stadler M."/>
            <person name="Zhang X."/>
            <person name="Liu X."/>
        </authorList>
    </citation>
    <scope>NUCLEOTIDE SEQUENCE [LARGE SCALE GENOMIC DNA]</scope>
    <source>
        <strain evidence="3">W106-1 / CGMCC3.15140</strain>
    </source>
</reference>
<dbReference type="CDD" id="cd11577">
    <property type="entry name" value="GH71"/>
    <property type="match status" value="1"/>
</dbReference>
<dbReference type="AlphaFoldDB" id="W3XG37"/>
<accession>W3XG37</accession>
<sequence>MKLWYAALPLFAASRTQAKAVFAHFMVGNTAEYTSDTWSDDFGLAQDAHLDAFALNMAYGDTLNDDQVPTAFSVAESLGFKLFFSFDYAGNGAWPEADVKSMIEKYSSSSAYFSDGGKPLVSTFEGPDNADDWTSIKSSTGCLFIPDWSSLGAKDATALGVADGLFSWAAWPNGPNNMNTYVDASYEEFMTSSMPYMMAVSPWFYTNLPGYSKNWLWRGDSLWNDRWTEVLFWQPEYVELLTWNDYGESHYFGPIRDNTVLDVGEAPFDYVSDMPHDGWRALLPFWIDMYKTGTASVSEEVLVIWYRVNPASACSSGGTSGNTASQFQVEYPPSEVVQDRIYFNALLTSEASVTVTIGGTAVSAEWSSKPWDGVGVYNGSAPINGLTGAVVVTVSGMSVTGKDITTSCTDGYSNFNAWVGSTTKSVSAVSPELNLSEQNCTSGWAVGNFLGLCATSCYYGYCPTGACLCTSMGPLNESPESTGVKGYPIAGEGSSYSGLCSFDCNIGYCPDTACGTTEVELTEPTVSPFTPASCTSGSYTSDPNYAGLCSYACNYGFCPIYKCTCDSTGTLVLPPDTEDGESGEPIDSTDQSGLCEFACARGYCPDGACTYTGDDDTYVDDTGIVSHRTGSDSTVLPINSTTCPYWGDADTTEWNTLFCNVTADEDLILTSYSAAERWENAYAQHAYSCFESWYLNAEKADELGFFESWEETVLYYMGYKNYQMKCLIDSGTNCDQDISCSGNDYTLAAYLVSGSMVRIKNFYNDWYDALDQVASSFDSEDFKETFANGEEDSIVDQLNKWALNMIFEAAGSLIFRGLSTSFGSAGEKAEEYLGSSYESFTEWAVDKIMPSDNDGVKLSVIDSLLNDTIYTSQKALEDYVTEIFNGSGTSMAHLYNQIQGGTWLHIADEKVSDVRETTKKFVISQVLQPAWALATSSSIVIIVSDDKDDTSNPFAGGGLNADEAESVRYSYDGQTFWLVRMKECTSYGYQSDSCSSDPWAAVHGHAALETSDAWGLNKTDIIVSSNEGKKLNGGENGYVLQDAGDGAYFLNGAGDKSSWVYENGVQTPGVFSYPICSYDLAHINWSVANSKGSSVDICSTYPCCSCDELGVTGGSCED</sequence>
<dbReference type="Pfam" id="PF03659">
    <property type="entry name" value="Glyco_hydro_71"/>
    <property type="match status" value="1"/>
</dbReference>
<evidence type="ECO:0000313" key="3">
    <source>
        <dbReference type="Proteomes" id="UP000030651"/>
    </source>
</evidence>
<evidence type="ECO:0008006" key="4">
    <source>
        <dbReference type="Google" id="ProtNLM"/>
    </source>
</evidence>
<proteinExistence type="predicted"/>
<feature type="signal peptide" evidence="1">
    <location>
        <begin position="1"/>
        <end position="18"/>
    </location>
</feature>
<dbReference type="InParanoid" id="W3XG37"/>
<dbReference type="RefSeq" id="XP_007829179.1">
    <property type="nucleotide sequence ID" value="XM_007830988.1"/>
</dbReference>
<protein>
    <recommendedName>
        <fullName evidence="4">Mutanase</fullName>
    </recommendedName>
</protein>
<dbReference type="PANTHER" id="PTHR43173:SF33">
    <property type="entry name" value="ASCUS WALL ENDO-1,3-ALPHA-GLUCANASE-RELATED"/>
    <property type="match status" value="1"/>
</dbReference>
<evidence type="ECO:0000256" key="1">
    <source>
        <dbReference type="SAM" id="SignalP"/>
    </source>
</evidence>
<dbReference type="eggNOG" id="ENOG502RZ85">
    <property type="taxonomic scope" value="Eukaryota"/>
</dbReference>
<feature type="chain" id="PRO_5004834544" description="Mutanase" evidence="1">
    <location>
        <begin position="19"/>
        <end position="1118"/>
    </location>
</feature>
<dbReference type="InterPro" id="IPR051130">
    <property type="entry name" value="Mito_struct-func_regulator"/>
</dbReference>
<dbReference type="GeneID" id="19267420"/>
<dbReference type="GO" id="GO:0051118">
    <property type="term" value="F:glucan endo-1,3-alpha-glucosidase activity"/>
    <property type="evidence" value="ECO:0007669"/>
    <property type="project" value="InterPro"/>
</dbReference>
<dbReference type="PANTHER" id="PTHR43173">
    <property type="entry name" value="ABC1 FAMILY PROTEIN"/>
    <property type="match status" value="1"/>
</dbReference>
<dbReference type="InterPro" id="IPR005197">
    <property type="entry name" value="Glyco_hydro_71"/>
</dbReference>
<dbReference type="OrthoDB" id="1046782at2759"/>
<dbReference type="KEGG" id="pfy:PFICI_02407"/>
<organism evidence="2 3">
    <name type="scientific">Pestalotiopsis fici (strain W106-1 / CGMCC3.15140)</name>
    <dbReference type="NCBI Taxonomy" id="1229662"/>
    <lineage>
        <taxon>Eukaryota</taxon>
        <taxon>Fungi</taxon>
        <taxon>Dikarya</taxon>
        <taxon>Ascomycota</taxon>
        <taxon>Pezizomycotina</taxon>
        <taxon>Sordariomycetes</taxon>
        <taxon>Xylariomycetidae</taxon>
        <taxon>Amphisphaeriales</taxon>
        <taxon>Sporocadaceae</taxon>
        <taxon>Pestalotiopsis</taxon>
    </lineage>
</organism>
<name>W3XG37_PESFW</name>